<sequence length="117" mass="13232">TITTDISIALYRYMCQNIVGTEEHVRIIRMMNAVNYHIASSEAMTIITSGSFGEGLKMRGSDIDGMAVDKSIEVCEDIKVRFDPNISYFSIETDDVKPGFTQLRQDHNISEQCVFEQ</sequence>
<dbReference type="EMBL" id="UYJE01002336">
    <property type="protein sequence ID" value="VDI09859.1"/>
    <property type="molecule type" value="Genomic_DNA"/>
</dbReference>
<name>A0A8B6CUM1_MYTGA</name>
<dbReference type="Proteomes" id="UP000596742">
    <property type="component" value="Unassembled WGS sequence"/>
</dbReference>
<accession>A0A8B6CUM1</accession>
<gene>
    <name evidence="1" type="ORF">MGAL_10B090634</name>
</gene>
<organism evidence="1 2">
    <name type="scientific">Mytilus galloprovincialis</name>
    <name type="common">Mediterranean mussel</name>
    <dbReference type="NCBI Taxonomy" id="29158"/>
    <lineage>
        <taxon>Eukaryota</taxon>
        <taxon>Metazoa</taxon>
        <taxon>Spiralia</taxon>
        <taxon>Lophotrochozoa</taxon>
        <taxon>Mollusca</taxon>
        <taxon>Bivalvia</taxon>
        <taxon>Autobranchia</taxon>
        <taxon>Pteriomorphia</taxon>
        <taxon>Mytilida</taxon>
        <taxon>Mytiloidea</taxon>
        <taxon>Mytilidae</taxon>
        <taxon>Mytilinae</taxon>
        <taxon>Mytilus</taxon>
    </lineage>
</organism>
<dbReference type="AlphaFoldDB" id="A0A8B6CUM1"/>
<dbReference type="OrthoDB" id="6141187at2759"/>
<reference evidence="1" key="1">
    <citation type="submission" date="2018-11" db="EMBL/GenBank/DDBJ databases">
        <authorList>
            <person name="Alioto T."/>
            <person name="Alioto T."/>
        </authorList>
    </citation>
    <scope>NUCLEOTIDE SEQUENCE</scope>
</reference>
<comment type="caution">
    <text evidence="1">The sequence shown here is derived from an EMBL/GenBank/DDBJ whole genome shotgun (WGS) entry which is preliminary data.</text>
</comment>
<keyword evidence="2" id="KW-1185">Reference proteome</keyword>
<proteinExistence type="predicted"/>
<evidence type="ECO:0000313" key="2">
    <source>
        <dbReference type="Proteomes" id="UP000596742"/>
    </source>
</evidence>
<feature type="non-terminal residue" evidence="1">
    <location>
        <position position="1"/>
    </location>
</feature>
<evidence type="ECO:0000313" key="1">
    <source>
        <dbReference type="EMBL" id="VDI09859.1"/>
    </source>
</evidence>
<protein>
    <submittedName>
        <fullName evidence="1">Uncharacterized protein</fullName>
    </submittedName>
</protein>